<dbReference type="Proteomes" id="UP000663932">
    <property type="component" value="Chromosome"/>
</dbReference>
<gene>
    <name evidence="1" type="ORF">CYJ86_00820</name>
    <name evidence="2" type="ORF">J3E67_000651</name>
</gene>
<protein>
    <submittedName>
        <fullName evidence="2">Uncharacterized protein</fullName>
    </submittedName>
</protein>
<sequence>MTSKHAGFEKEYMTWQYKLEKEASDWRKKIAAEALTQGSYQQGINWINKLKPKIDDSFPGGTLGAEINFLREIAEDARQDVMKQALSQKPKE</sequence>
<dbReference type="Proteomes" id="UP000234740">
    <property type="component" value="Unassembled WGS sequence"/>
</dbReference>
<dbReference type="AlphaFoldDB" id="A0A8A4V1A0"/>
<reference evidence="2" key="2">
    <citation type="submission" date="2021-03" db="EMBL/GenBank/DDBJ databases">
        <title>Whole genome sequence of Lactobacillus gasseri HL75.</title>
        <authorList>
            <person name="Kim J.-M."/>
            <person name="Chung S.H."/>
            <person name="Kim J.-S."/>
        </authorList>
    </citation>
    <scope>NUCLEOTIDE SEQUENCE</scope>
    <source>
        <strain evidence="2">HL75</strain>
    </source>
</reference>
<dbReference type="RefSeq" id="WP_015981444.1">
    <property type="nucleotide sequence ID" value="NZ_CP071801.1"/>
</dbReference>
<organism evidence="2 4">
    <name type="scientific">Lactobacillus gasseri</name>
    <dbReference type="NCBI Taxonomy" id="1596"/>
    <lineage>
        <taxon>Bacteria</taxon>
        <taxon>Bacillati</taxon>
        <taxon>Bacillota</taxon>
        <taxon>Bacilli</taxon>
        <taxon>Lactobacillales</taxon>
        <taxon>Lactobacillaceae</taxon>
        <taxon>Lactobacillus</taxon>
    </lineage>
</organism>
<dbReference type="EMBL" id="PKKC01000001">
    <property type="protein sequence ID" value="PKZ91055.1"/>
    <property type="molecule type" value="Genomic_DNA"/>
</dbReference>
<reference evidence="1 3" key="1">
    <citation type="submission" date="2017-12" db="EMBL/GenBank/DDBJ databases">
        <title>Phylogenetic diversity of female urinary microbiome.</title>
        <authorList>
            <person name="Thomas-White K."/>
            <person name="Wolfe A.J."/>
        </authorList>
    </citation>
    <scope>NUCLEOTIDE SEQUENCE [LARGE SCALE GENOMIC DNA]</scope>
    <source>
        <strain evidence="1 3">UMB0099</strain>
    </source>
</reference>
<evidence type="ECO:0000313" key="1">
    <source>
        <dbReference type="EMBL" id="PKZ91055.1"/>
    </source>
</evidence>
<name>A0A8A4V1A0_LACGS</name>
<evidence type="ECO:0000313" key="4">
    <source>
        <dbReference type="Proteomes" id="UP000663932"/>
    </source>
</evidence>
<accession>A0A8A4V1A0</accession>
<proteinExistence type="predicted"/>
<evidence type="ECO:0000313" key="2">
    <source>
        <dbReference type="EMBL" id="QTD66322.1"/>
    </source>
</evidence>
<dbReference type="EMBL" id="CP071801">
    <property type="protein sequence ID" value="QTD66322.1"/>
    <property type="molecule type" value="Genomic_DNA"/>
</dbReference>
<evidence type="ECO:0000313" key="3">
    <source>
        <dbReference type="Proteomes" id="UP000234740"/>
    </source>
</evidence>